<comment type="caution">
    <text evidence="3">The sequence shown here is derived from an EMBL/GenBank/DDBJ whole genome shotgun (WGS) entry which is preliminary data.</text>
</comment>
<feature type="domain" description="HRDC" evidence="2">
    <location>
        <begin position="258"/>
        <end position="337"/>
    </location>
</feature>
<evidence type="ECO:0000313" key="3">
    <source>
        <dbReference type="EMBL" id="MEA5476797.1"/>
    </source>
</evidence>
<feature type="coiled-coil region" evidence="1">
    <location>
        <begin position="72"/>
        <end position="120"/>
    </location>
</feature>
<sequence length="337" mass="39439">MEEVLESGLVLAISCLMGQPDMRAAVRLGMGLLKTPSNKDLPEPITNNKNVEELRSLLAAMAQQFIQERAARESIESELMSIKKQYEIVKSELQPIKEKYEHVQAELKSSRVKYETIEDELGTARKTIKEWRASSKSWQKDCEFWHAKADPEYAAIDKEVQERWETYRDSVIQEIKTPKSRNLYAYWIRGCGFSMMDQYNWEVIEDSMSYNEMTYRAFTGHEQPKPCLDIPEAEELIDTSPWNPRIFSQGEHKNKYWCDSRATLAEKLRLLRKKIADEQKVDPHIICSNTSLLQMAQQQPIKHEDFVRILGIEAKGLEPYIDLFIEVIRPYYHYDMN</sequence>
<dbReference type="InterPro" id="IPR002121">
    <property type="entry name" value="HRDC_dom"/>
</dbReference>
<evidence type="ECO:0000259" key="2">
    <source>
        <dbReference type="PROSITE" id="PS50967"/>
    </source>
</evidence>
<dbReference type="Gene3D" id="1.10.150.80">
    <property type="entry name" value="HRDC domain"/>
    <property type="match status" value="1"/>
</dbReference>
<dbReference type="Gene3D" id="1.10.287.1490">
    <property type="match status" value="1"/>
</dbReference>
<dbReference type="Proteomes" id="UP001301388">
    <property type="component" value="Unassembled WGS sequence"/>
</dbReference>
<dbReference type="SMART" id="SM00341">
    <property type="entry name" value="HRDC"/>
    <property type="match status" value="1"/>
</dbReference>
<keyword evidence="4" id="KW-1185">Reference proteome</keyword>
<dbReference type="InterPro" id="IPR044876">
    <property type="entry name" value="HRDC_dom_sf"/>
</dbReference>
<dbReference type="PROSITE" id="PS50967">
    <property type="entry name" value="HRDC"/>
    <property type="match status" value="1"/>
</dbReference>
<evidence type="ECO:0000313" key="4">
    <source>
        <dbReference type="Proteomes" id="UP001301388"/>
    </source>
</evidence>
<name>A0ABU5TEV0_9CYAN</name>
<accession>A0ABU5TEV0</accession>
<dbReference type="SUPFAM" id="SSF47819">
    <property type="entry name" value="HRDC-like"/>
    <property type="match status" value="1"/>
</dbReference>
<protein>
    <submittedName>
        <fullName evidence="3">HRDC domain-containing protein</fullName>
    </submittedName>
</protein>
<proteinExistence type="predicted"/>
<keyword evidence="1" id="KW-0175">Coiled coil</keyword>
<organism evidence="3 4">
    <name type="scientific">Pseudanabaena galeata UHCC 0370</name>
    <dbReference type="NCBI Taxonomy" id="3110310"/>
    <lineage>
        <taxon>Bacteria</taxon>
        <taxon>Bacillati</taxon>
        <taxon>Cyanobacteriota</taxon>
        <taxon>Cyanophyceae</taxon>
        <taxon>Pseudanabaenales</taxon>
        <taxon>Pseudanabaenaceae</taxon>
        <taxon>Pseudanabaena</taxon>
    </lineage>
</organism>
<evidence type="ECO:0000256" key="1">
    <source>
        <dbReference type="SAM" id="Coils"/>
    </source>
</evidence>
<dbReference type="Pfam" id="PF00570">
    <property type="entry name" value="HRDC"/>
    <property type="match status" value="1"/>
</dbReference>
<reference evidence="3 4" key="1">
    <citation type="submission" date="2023-12" db="EMBL/GenBank/DDBJ databases">
        <title>Baltic Sea Cyanobacteria.</title>
        <authorList>
            <person name="Delbaje E."/>
            <person name="Fewer D.P."/>
            <person name="Shishido T.K."/>
        </authorList>
    </citation>
    <scope>NUCLEOTIDE SEQUENCE [LARGE SCALE GENOMIC DNA]</scope>
    <source>
        <strain evidence="3 4">UHCC 0370</strain>
    </source>
</reference>
<dbReference type="RefSeq" id="WP_323260026.1">
    <property type="nucleotide sequence ID" value="NZ_JAYGIE010000011.1"/>
</dbReference>
<dbReference type="EMBL" id="JAYGIE010000011">
    <property type="protein sequence ID" value="MEA5476797.1"/>
    <property type="molecule type" value="Genomic_DNA"/>
</dbReference>
<dbReference type="InterPro" id="IPR010997">
    <property type="entry name" value="HRDC-like_sf"/>
</dbReference>
<gene>
    <name evidence="3" type="ORF">VB774_04110</name>
</gene>